<comment type="caution">
    <text evidence="5">The sequence shown here is derived from an EMBL/GenBank/DDBJ whole genome shotgun (WGS) entry which is preliminary data.</text>
</comment>
<reference evidence="5 6" key="1">
    <citation type="submission" date="2018-06" db="EMBL/GenBank/DDBJ databases">
        <title>Whole genome sequencing of four bacterial strains from South Shetland trench revealing bio-synthetic gene clusters.</title>
        <authorList>
            <person name="Abdel-Mageed W.M."/>
            <person name="Lehri B."/>
            <person name="Jarmusch S.A."/>
            <person name="Miranda K."/>
            <person name="Goodfellow M."/>
            <person name="Jaspars M."/>
            <person name="Karlyshev A.V."/>
        </authorList>
    </citation>
    <scope>NUCLEOTIDE SEQUENCE [LARGE SCALE GENOMIC DNA]</scope>
    <source>
        <strain evidence="5 6">SST1</strain>
    </source>
</reference>
<dbReference type="PANTHER" id="PTHR38011">
    <property type="entry name" value="DIHYDROFOLATE REDUCTASE FAMILY PROTEIN (AFU_ORTHOLOGUE AFUA_8G06820)"/>
    <property type="match status" value="1"/>
</dbReference>
<gene>
    <name evidence="5" type="ORF">DQ226_12695</name>
</gene>
<evidence type="ECO:0000259" key="4">
    <source>
        <dbReference type="Pfam" id="PF01872"/>
    </source>
</evidence>
<feature type="domain" description="Bacterial bifunctional deaminase-reductase C-terminal" evidence="4">
    <location>
        <begin position="32"/>
        <end position="227"/>
    </location>
</feature>
<dbReference type="InterPro" id="IPR024072">
    <property type="entry name" value="DHFR-like_dom_sf"/>
</dbReference>
<dbReference type="AlphaFoldDB" id="A0A365P8X7"/>
<evidence type="ECO:0000256" key="1">
    <source>
        <dbReference type="ARBA" id="ARBA00005104"/>
    </source>
</evidence>
<protein>
    <recommendedName>
        <fullName evidence="4">Bacterial bifunctional deaminase-reductase C-terminal domain-containing protein</fullName>
    </recommendedName>
</protein>
<dbReference type="InterPro" id="IPR050765">
    <property type="entry name" value="Riboflavin_Biosynth_HTPR"/>
</dbReference>
<dbReference type="EMBL" id="QNTT01000036">
    <property type="protein sequence ID" value="RBA33472.1"/>
    <property type="molecule type" value="Genomic_DNA"/>
</dbReference>
<evidence type="ECO:0000256" key="2">
    <source>
        <dbReference type="ARBA" id="ARBA00022857"/>
    </source>
</evidence>
<organism evidence="5 6">
    <name type="scientific">Dietzia maris</name>
    <dbReference type="NCBI Taxonomy" id="37915"/>
    <lineage>
        <taxon>Bacteria</taxon>
        <taxon>Bacillati</taxon>
        <taxon>Actinomycetota</taxon>
        <taxon>Actinomycetes</taxon>
        <taxon>Mycobacteriales</taxon>
        <taxon>Dietziaceae</taxon>
        <taxon>Dietzia</taxon>
    </lineage>
</organism>
<evidence type="ECO:0000256" key="3">
    <source>
        <dbReference type="ARBA" id="ARBA00023002"/>
    </source>
</evidence>
<accession>A0A365P8X7</accession>
<proteinExistence type="predicted"/>
<dbReference type="Pfam" id="PF01872">
    <property type="entry name" value="RibD_C"/>
    <property type="match status" value="1"/>
</dbReference>
<dbReference type="PANTHER" id="PTHR38011:SF7">
    <property type="entry name" value="2,5-DIAMINO-6-RIBOSYLAMINO-4(3H)-PYRIMIDINONE 5'-PHOSPHATE REDUCTASE"/>
    <property type="match status" value="1"/>
</dbReference>
<dbReference type="GO" id="GO:0008703">
    <property type="term" value="F:5-amino-6-(5-phosphoribosylamino)uracil reductase activity"/>
    <property type="evidence" value="ECO:0007669"/>
    <property type="project" value="InterPro"/>
</dbReference>
<name>A0A365P8X7_9ACTN</name>
<dbReference type="STRING" id="37915.A2U19_01695"/>
<comment type="pathway">
    <text evidence="1">Cofactor biosynthesis; riboflavin biosynthesis.</text>
</comment>
<dbReference type="InterPro" id="IPR002734">
    <property type="entry name" value="RibDG_C"/>
</dbReference>
<evidence type="ECO:0000313" key="5">
    <source>
        <dbReference type="EMBL" id="RBA33472.1"/>
    </source>
</evidence>
<keyword evidence="2" id="KW-0521">NADP</keyword>
<sequence length="248" mass="25693">MHMTRPTVIDDDPAALEALWAALDPEPGLPVPCIRAVMISSVDGTTTVDGRSGGLGTPTDRLVYDAMRARADLILVGSGTVLAEGYGPARTAAVWADRRPGPPPVVLVFTRALGDALIEHCADAGDGLQVVAAHGVPGDRLEAARERGVTVHVLDPGPLRTSVRSLATHFGASEVTFEGGPQLLGTLLREGAIDELVLSVAPEIIVGGDDSRLAVGTDATRVPLRVAAAFTCPRGGLYTRWVVTGADG</sequence>
<evidence type="ECO:0000313" key="6">
    <source>
        <dbReference type="Proteomes" id="UP000252187"/>
    </source>
</evidence>
<dbReference type="SUPFAM" id="SSF53597">
    <property type="entry name" value="Dihydrofolate reductase-like"/>
    <property type="match status" value="1"/>
</dbReference>
<dbReference type="Gene3D" id="3.40.430.10">
    <property type="entry name" value="Dihydrofolate Reductase, subunit A"/>
    <property type="match status" value="1"/>
</dbReference>
<dbReference type="GO" id="GO:0009231">
    <property type="term" value="P:riboflavin biosynthetic process"/>
    <property type="evidence" value="ECO:0007669"/>
    <property type="project" value="InterPro"/>
</dbReference>
<dbReference type="Proteomes" id="UP000252187">
    <property type="component" value="Unassembled WGS sequence"/>
</dbReference>
<keyword evidence="3" id="KW-0560">Oxidoreductase</keyword>